<accession>A0A8C7YJM9</accession>
<keyword evidence="4" id="KW-1185">Reference proteome</keyword>
<evidence type="ECO:0000313" key="4">
    <source>
        <dbReference type="Proteomes" id="UP000694383"/>
    </source>
</evidence>
<evidence type="ECO:0000259" key="1">
    <source>
        <dbReference type="Pfam" id="PF14222"/>
    </source>
</evidence>
<feature type="domain" description="Cell morphogenesis central region" evidence="2">
    <location>
        <begin position="1149"/>
        <end position="1308"/>
    </location>
</feature>
<dbReference type="Pfam" id="PF14228">
    <property type="entry name" value="MOR2-PAG1_mid"/>
    <property type="match status" value="1"/>
</dbReference>
<evidence type="ECO:0000259" key="2">
    <source>
        <dbReference type="Pfam" id="PF14228"/>
    </source>
</evidence>
<feature type="domain" description="Cell morphogenesis protein N-terminal" evidence="1">
    <location>
        <begin position="115"/>
        <end position="646"/>
    </location>
</feature>
<sequence>MMPISVDPESKPGEYVLKSLFANFTNVSEQKICIIMAEPLEKPLSKSLQRGEDPQFDQLISTMSSLAEYSLPSILRTLFDWYKRQNGLEEELHEYRPRANTKSKNDEQQRDYLLERRDLAIDFIFSLVLIEVLKQMPLYPALDGLVNEVINLAFKHFRYKEGYNGPNTANMHTVADLYAEVLGVLAQSKFPAVKKKFMTELKELRQKEQSPYVVQSTISLIMGVKFFRIKMYPVEEFEASFQFMQECAQIFLEVKDKDIKHALAGLFVEILVPVAAMVKNEVNVPCLRNFVDSLYDTTLDLSSRKKHSLAFYPLVTCLLCVSQKQFFLNRWHVFLNNCLSNLKSRDPKMARVALESLYRLLWVYMIRIKCESNTATQSRLNTIITTLFPKGSRGVVPRDMPLNIFVKIIQFIGQERLDFAMKEIIFDLLCVGKPAKAFNLNPERMTIGLRAFLVIADKLQQKDGEPPMPNTGCTLPSGNTVRVKKTYLSKTLTDEEAKVIGMSQYYFHVRKAIDIILRQLDKDVGRCMMLTNALMLNKEPEEMITGERKPKIDLFRTCVAAIPRIIPDGMSKSELIDLLARLTIHMDDELRLIAQNSLQSLLLDFSDWRDDVLFGFTNFLLREVQDTHQGLLDGSLKLLLQLLTQWRLTQATQGKNHNTSKTHTVEVYLSASHLRSPHSTVLHAVEGLALVLLCSCQVSTRRLSIAILKEIRSLLKSFCLLQEDDKPMIEIMDQLSPVILESFVHVAASDTAVLPAAHPVDLQWLVEWNALLVNSHYDIRSPSHVWIFAQSVKDPWVLCVYSLIRQDNLPKHCPTALSYAWPYVFTRLQMLMPLVDPNNPVYPKKTSTSGGADNYATLWRNYLILCFGVAKPSIMSHGQLRASTPEIIASTPDSGVSSDTKVIGSPSVAWLLKQLVPLMRAESIELTEALVLGFGRTNSLIFRYINTTCLYVTFEQFLNKKRRERRDLLRLQLLRIFELLADAGVVSDSTNGALERDTFALGALFLEYVDLTRTLLEAENDKDAEILKDIRAHFSAMVANFIQCVPVSHRGFLFPQQSLRHHLFILFSQWAGPFSVMFTPLDRYSDRNHQITRYQYCALKAMSAVLCCGPVFDNVGLSPDGYLYKWLDNILACQDQRVHQLGCEVVILLLKLNADQVNLFNWAVDRCYTGSFQLTSGCFKAIATNYPCDIVTLLNLVLFKASDTNREIYEISMQLMQILESRLFLYSKKVAEQKPSSILYGTHGPMPPLYSVSLPQLSSQLSRQYPELTLPLFSEVSQRFPTTHPKGRQIMLTYLLPWLGNIELVDSGLLLPSLAPSTPSYDSSNPLNTGSPHQLKGSGWGSLQATSLVLNNLMFMTAKYGDDLPGPEMENTWNALVSSEKWSNNLRTTLQFLISLCGVSSHTNLLPYIKKVVTYLCRNNTTRTMEELVFELQQTDPVNPMVQHSDSPPFYCFTATGKTSVASGTASSSNTVVAAQDSFPDLDDTKTAKENDERYCMRSHLMRAHNRLESRYSNSSGGSYDEEKSNFFLIQ</sequence>
<dbReference type="SUPFAM" id="SSF48371">
    <property type="entry name" value="ARM repeat"/>
    <property type="match status" value="1"/>
</dbReference>
<dbReference type="InterPro" id="IPR025614">
    <property type="entry name" value="Cell_morpho_N"/>
</dbReference>
<organism evidence="3 4">
    <name type="scientific">Oryzias sinensis</name>
    <name type="common">Chinese medaka</name>
    <dbReference type="NCBI Taxonomy" id="183150"/>
    <lineage>
        <taxon>Eukaryota</taxon>
        <taxon>Metazoa</taxon>
        <taxon>Chordata</taxon>
        <taxon>Craniata</taxon>
        <taxon>Vertebrata</taxon>
        <taxon>Euteleostomi</taxon>
        <taxon>Actinopterygii</taxon>
        <taxon>Neopterygii</taxon>
        <taxon>Teleostei</taxon>
        <taxon>Neoteleostei</taxon>
        <taxon>Acanthomorphata</taxon>
        <taxon>Ovalentaria</taxon>
        <taxon>Atherinomorphae</taxon>
        <taxon>Beloniformes</taxon>
        <taxon>Adrianichthyidae</taxon>
        <taxon>Oryziinae</taxon>
        <taxon>Oryzias</taxon>
    </lineage>
</organism>
<dbReference type="Proteomes" id="UP000694383">
    <property type="component" value="Unplaced"/>
</dbReference>
<dbReference type="GO" id="GO:0000902">
    <property type="term" value="P:cell morphogenesis"/>
    <property type="evidence" value="ECO:0007669"/>
    <property type="project" value="InterPro"/>
</dbReference>
<dbReference type="InterPro" id="IPR029473">
    <property type="entry name" value="MOR2-PAG1_mid"/>
</dbReference>
<dbReference type="GeneTree" id="ENSGT00610000086058"/>
<dbReference type="PANTHER" id="PTHR12295">
    <property type="entry name" value="FURRY-RELATED"/>
    <property type="match status" value="1"/>
</dbReference>
<reference evidence="3" key="1">
    <citation type="submission" date="2025-08" db="UniProtKB">
        <authorList>
            <consortium name="Ensembl"/>
        </authorList>
    </citation>
    <scope>IDENTIFICATION</scope>
</reference>
<dbReference type="GO" id="GO:0031175">
    <property type="term" value="P:neuron projection development"/>
    <property type="evidence" value="ECO:0007669"/>
    <property type="project" value="TreeGrafter"/>
</dbReference>
<reference evidence="3" key="2">
    <citation type="submission" date="2025-09" db="UniProtKB">
        <authorList>
            <consortium name="Ensembl"/>
        </authorList>
    </citation>
    <scope>IDENTIFICATION</scope>
</reference>
<evidence type="ECO:0000313" key="3">
    <source>
        <dbReference type="Ensembl" id="ENSOSIP00000028166.1"/>
    </source>
</evidence>
<dbReference type="GO" id="GO:0005938">
    <property type="term" value="C:cell cortex"/>
    <property type="evidence" value="ECO:0007669"/>
    <property type="project" value="TreeGrafter"/>
</dbReference>
<dbReference type="Ensembl" id="ENSOSIT00000029694.1">
    <property type="protein sequence ID" value="ENSOSIP00000028166.1"/>
    <property type="gene ID" value="ENSOSIG00000006945.1"/>
</dbReference>
<dbReference type="InterPro" id="IPR016024">
    <property type="entry name" value="ARM-type_fold"/>
</dbReference>
<protein>
    <submittedName>
        <fullName evidence="3">Furry homolog a (Drosophila)</fullName>
    </submittedName>
</protein>
<name>A0A8C7YJM9_9TELE</name>
<dbReference type="Pfam" id="PF14222">
    <property type="entry name" value="MOR2-PAG1_N"/>
    <property type="match status" value="1"/>
</dbReference>
<dbReference type="InterPro" id="IPR039867">
    <property type="entry name" value="Furry/Tao3/Mor2"/>
</dbReference>
<dbReference type="GO" id="GO:0030427">
    <property type="term" value="C:site of polarized growth"/>
    <property type="evidence" value="ECO:0007669"/>
    <property type="project" value="TreeGrafter"/>
</dbReference>
<dbReference type="PANTHER" id="PTHR12295:SF29">
    <property type="entry name" value="PROTEIN FURRY HOMOLOG"/>
    <property type="match status" value="1"/>
</dbReference>
<proteinExistence type="predicted"/>